<keyword evidence="1" id="KW-1133">Transmembrane helix</keyword>
<dbReference type="Proteomes" id="UP000009235">
    <property type="component" value="Chromosome"/>
</dbReference>
<reference evidence="3 4" key="1">
    <citation type="journal article" date="2011" name="J. Bacteriol.">
        <title>Complete genome sequence of Amycolicicoccus subflavus DQS3-9A1T, an actinomycete isolated from crude oil-polluted soil.</title>
        <authorList>
            <person name="Cai M."/>
            <person name="Chen W.M."/>
            <person name="Nie Y."/>
            <person name="Chi C.Q."/>
            <person name="Wang Y.N."/>
            <person name="Tang Y.Q."/>
            <person name="Li G.Y."/>
            <person name="Wu X.L."/>
        </authorList>
    </citation>
    <scope>NUCLEOTIDE SEQUENCE [LARGE SCALE GENOMIC DNA]</scope>
    <source>
        <strain evidence="4">DSM 45089 / DQS3-9A1</strain>
    </source>
</reference>
<dbReference type="KEGG" id="asd:AS9A_0875"/>
<dbReference type="InterPro" id="IPR052336">
    <property type="entry name" value="MlaD_Phospholipid_Transporter"/>
</dbReference>
<dbReference type="NCBIfam" id="TIGR00996">
    <property type="entry name" value="Mtu_fam_mce"/>
    <property type="match status" value="1"/>
</dbReference>
<evidence type="ECO:0000313" key="3">
    <source>
        <dbReference type="EMBL" id="AEF39327.1"/>
    </source>
</evidence>
<dbReference type="RefSeq" id="WP_013805676.1">
    <property type="nucleotide sequence ID" value="NC_015564.1"/>
</dbReference>
<evidence type="ECO:0000256" key="1">
    <source>
        <dbReference type="SAM" id="Phobius"/>
    </source>
</evidence>
<dbReference type="OrthoDB" id="4516955at2"/>
<feature type="transmembrane region" description="Helical" evidence="1">
    <location>
        <begin position="12"/>
        <end position="33"/>
    </location>
</feature>
<dbReference type="PANTHER" id="PTHR33371:SF4">
    <property type="entry name" value="INTERMEMBRANE PHOSPHOLIPID TRANSPORT SYSTEM BINDING PROTEIN MLAD"/>
    <property type="match status" value="1"/>
</dbReference>
<dbReference type="InterPro" id="IPR005693">
    <property type="entry name" value="Mce"/>
</dbReference>
<name>F6EN10_HOYSD</name>
<sequence>MVTTLRSTRSHLVRMLVLVLVIALVFAIVWAAFLRDDRKQMVAEFTSASGVYPDSPVLVLGIEVGRVTSVQALGDHVRVEMMLDRDVPIPEDAEAYIVNRSILADRYIELTPRYISGPEFPDGGTLPRTRTHVPIAFDDLLQSFNHLGEALSTGAGIGGAIDRVATSFDGIGPDTNVMIQEMAAASRIAGAHTEEFDEIIAVLGDVARLVSDREQEIRSFAGSLAILSEQAVAEEANVAELMTSFRGFYEEIDLLIDQRGDDFPLVMEDIRQLVDAVAANPSELADLVDLLPLIMGNISNLIGDDGRARIRLNVASELQQLSGLQDQGVCGPVPPPICTGMGLTNPISLPISLSDPLGIRGILEAGGR</sequence>
<accession>F6EN10</accession>
<dbReference type="eggNOG" id="COG1463">
    <property type="taxonomic scope" value="Bacteria"/>
</dbReference>
<keyword evidence="1" id="KW-0472">Membrane</keyword>
<dbReference type="Pfam" id="PF02470">
    <property type="entry name" value="MlaD"/>
    <property type="match status" value="1"/>
</dbReference>
<proteinExistence type="predicted"/>
<dbReference type="HOGENOM" id="CLU_044068_0_0_11"/>
<dbReference type="PANTHER" id="PTHR33371">
    <property type="entry name" value="INTERMEMBRANE PHOSPHOLIPID TRANSPORT SYSTEM BINDING PROTEIN MLAD-RELATED"/>
    <property type="match status" value="1"/>
</dbReference>
<feature type="domain" description="Mce/MlaD" evidence="2">
    <location>
        <begin position="39"/>
        <end position="112"/>
    </location>
</feature>
<gene>
    <name evidence="3" type="ordered locus">AS9A_0875</name>
</gene>
<protein>
    <submittedName>
        <fullName evidence="3">Virulence factor Mce family protein</fullName>
    </submittedName>
</protein>
<evidence type="ECO:0000259" key="2">
    <source>
        <dbReference type="Pfam" id="PF02470"/>
    </source>
</evidence>
<dbReference type="AlphaFoldDB" id="F6EN10"/>
<dbReference type="STRING" id="443218.AS9A_0875"/>
<organism evidence="3 4">
    <name type="scientific">Hoyosella subflava (strain DSM 45089 / JCM 17490 / NBRC 109087 / DQS3-9A1)</name>
    <name type="common">Amycolicicoccus subflavus</name>
    <dbReference type="NCBI Taxonomy" id="443218"/>
    <lineage>
        <taxon>Bacteria</taxon>
        <taxon>Bacillati</taxon>
        <taxon>Actinomycetota</taxon>
        <taxon>Actinomycetes</taxon>
        <taxon>Mycobacteriales</taxon>
        <taxon>Hoyosellaceae</taxon>
        <taxon>Hoyosella</taxon>
    </lineage>
</organism>
<dbReference type="EMBL" id="CP002786">
    <property type="protein sequence ID" value="AEF39327.1"/>
    <property type="molecule type" value="Genomic_DNA"/>
</dbReference>
<evidence type="ECO:0000313" key="4">
    <source>
        <dbReference type="Proteomes" id="UP000009235"/>
    </source>
</evidence>
<keyword evidence="4" id="KW-1185">Reference proteome</keyword>
<dbReference type="InterPro" id="IPR003399">
    <property type="entry name" value="Mce/MlaD"/>
</dbReference>
<keyword evidence="1" id="KW-0812">Transmembrane</keyword>